<reference evidence="3" key="1">
    <citation type="journal article" date="2023" name="G3 (Bethesda)">
        <title>A reference genome for the long-term kleptoplast-retaining sea slug Elysia crispata morphotype clarki.</title>
        <authorList>
            <person name="Eastman K.E."/>
            <person name="Pendleton A.L."/>
            <person name="Shaikh M.A."/>
            <person name="Suttiyut T."/>
            <person name="Ogas R."/>
            <person name="Tomko P."/>
            <person name="Gavelis G."/>
            <person name="Widhalm J.R."/>
            <person name="Wisecaver J.H."/>
        </authorList>
    </citation>
    <scope>NUCLEOTIDE SEQUENCE</scope>
    <source>
        <strain evidence="3">ECLA1</strain>
    </source>
</reference>
<dbReference type="SUPFAM" id="SSF103473">
    <property type="entry name" value="MFS general substrate transporter"/>
    <property type="match status" value="1"/>
</dbReference>
<comment type="caution">
    <text evidence="3">The sequence shown here is derived from an EMBL/GenBank/DDBJ whole genome shotgun (WGS) entry which is preliminary data.</text>
</comment>
<feature type="transmembrane region" description="Helical" evidence="2">
    <location>
        <begin position="127"/>
        <end position="146"/>
    </location>
</feature>
<evidence type="ECO:0000313" key="4">
    <source>
        <dbReference type="Proteomes" id="UP001283361"/>
    </source>
</evidence>
<dbReference type="Pfam" id="PF07690">
    <property type="entry name" value="MFS_1"/>
    <property type="match status" value="1"/>
</dbReference>
<sequence length="623" mass="68319">MSHTKPKSNLLEVPSLRSVPRHTGKGSERNGNAAAMSHSRVSIRPQPLQPDGGWGWLVCLTSMTTNGIVFGLINCFGILYVALRDKYAKDDPNVSFKTAWVGSVNTGVTFFMCMVSSVLSDRIGIRITGFCGGILALIGIFSSAFVQDLMLLYLTYGLFMGFGFALVYTNSLVIVGHYFRKYMGIVNGLVTFGSSVVTISLTFAMPAMLSHLSIRQTFFVLSGLVALLVICPLTWKPVFHKGGAATGASQAALSTLSIEVLQSQCTDCCRFTRKYLNVKIWRNKGYVIWALSIGFSLFGYFVPFVHLPKYVEDKFQDQDGKFLVMCLAITSGLARIVMGKVADFKWVNRVRLQQLAFLLLGISTLCLPWSPSFAGLIALCLIMGICDGAFICLLGPIAFDIVGEMGASQALGFLFGIFSIPMTVGPPVAGMLYDHFGTYKIALHLAGIPPIIGAVFMFFIPKTKPNVPAVLSIQEFAAVSCHDIYHSRLEVETVISPSFSVSCTAPAQSELVTIEDMSDLYLLSHSDVEGNDDYSGVVDSDSSAQRGASNVNSDSEWRNESVTYKDKYFKESCNEKKTDKKEIKKVQNNEDGTESVVTMREEEKMQILHKNGTDDDNIIEVDV</sequence>
<dbReference type="Gene3D" id="1.20.1250.20">
    <property type="entry name" value="MFS general substrate transporter like domains"/>
    <property type="match status" value="2"/>
</dbReference>
<feature type="compositionally biased region" description="Polar residues" evidence="1">
    <location>
        <begin position="544"/>
        <end position="554"/>
    </location>
</feature>
<dbReference type="InterPro" id="IPR036259">
    <property type="entry name" value="MFS_trans_sf"/>
</dbReference>
<dbReference type="PANTHER" id="PTHR11360:SF251">
    <property type="entry name" value="MAJOR FACILITATOR SUPERFAMILY (MFS) PROFILE DOMAIN-CONTAINING PROTEIN"/>
    <property type="match status" value="1"/>
</dbReference>
<evidence type="ECO:0000256" key="1">
    <source>
        <dbReference type="SAM" id="MobiDB-lite"/>
    </source>
</evidence>
<feature type="transmembrane region" description="Helical" evidence="2">
    <location>
        <begin position="152"/>
        <end position="175"/>
    </location>
</feature>
<feature type="region of interest" description="Disordered" evidence="1">
    <location>
        <begin position="533"/>
        <end position="557"/>
    </location>
</feature>
<keyword evidence="2" id="KW-0472">Membrane</keyword>
<dbReference type="AlphaFoldDB" id="A0AAE1CWB9"/>
<feature type="transmembrane region" description="Helical" evidence="2">
    <location>
        <begin position="376"/>
        <end position="399"/>
    </location>
</feature>
<name>A0AAE1CWB9_9GAST</name>
<feature type="transmembrane region" description="Helical" evidence="2">
    <location>
        <begin position="322"/>
        <end position="338"/>
    </location>
</feature>
<organism evidence="3 4">
    <name type="scientific">Elysia crispata</name>
    <name type="common">lettuce slug</name>
    <dbReference type="NCBI Taxonomy" id="231223"/>
    <lineage>
        <taxon>Eukaryota</taxon>
        <taxon>Metazoa</taxon>
        <taxon>Spiralia</taxon>
        <taxon>Lophotrochozoa</taxon>
        <taxon>Mollusca</taxon>
        <taxon>Gastropoda</taxon>
        <taxon>Heterobranchia</taxon>
        <taxon>Euthyneura</taxon>
        <taxon>Panpulmonata</taxon>
        <taxon>Sacoglossa</taxon>
        <taxon>Placobranchoidea</taxon>
        <taxon>Plakobranchidae</taxon>
        <taxon>Elysia</taxon>
    </lineage>
</organism>
<keyword evidence="2" id="KW-0812">Transmembrane</keyword>
<dbReference type="GO" id="GO:0022857">
    <property type="term" value="F:transmembrane transporter activity"/>
    <property type="evidence" value="ECO:0007669"/>
    <property type="project" value="InterPro"/>
</dbReference>
<dbReference type="InterPro" id="IPR050327">
    <property type="entry name" value="Proton-linked_MCT"/>
</dbReference>
<evidence type="ECO:0000256" key="2">
    <source>
        <dbReference type="SAM" id="Phobius"/>
    </source>
</evidence>
<feature type="transmembrane region" description="Helical" evidence="2">
    <location>
        <begin position="286"/>
        <end position="302"/>
    </location>
</feature>
<gene>
    <name evidence="3" type="ORF">RRG08_053529</name>
</gene>
<feature type="transmembrane region" description="Helical" evidence="2">
    <location>
        <begin position="441"/>
        <end position="460"/>
    </location>
</feature>
<evidence type="ECO:0000313" key="3">
    <source>
        <dbReference type="EMBL" id="KAK3739674.1"/>
    </source>
</evidence>
<feature type="transmembrane region" description="Helical" evidence="2">
    <location>
        <begin position="217"/>
        <end position="235"/>
    </location>
</feature>
<dbReference type="Proteomes" id="UP001283361">
    <property type="component" value="Unassembled WGS sequence"/>
</dbReference>
<feature type="region of interest" description="Disordered" evidence="1">
    <location>
        <begin position="1"/>
        <end position="46"/>
    </location>
</feature>
<accession>A0AAE1CWB9</accession>
<feature type="transmembrane region" description="Helical" evidence="2">
    <location>
        <begin position="350"/>
        <end position="370"/>
    </location>
</feature>
<dbReference type="InterPro" id="IPR011701">
    <property type="entry name" value="MFS"/>
</dbReference>
<feature type="transmembrane region" description="Helical" evidence="2">
    <location>
        <begin position="182"/>
        <end position="205"/>
    </location>
</feature>
<evidence type="ECO:0008006" key="5">
    <source>
        <dbReference type="Google" id="ProtNLM"/>
    </source>
</evidence>
<dbReference type="PANTHER" id="PTHR11360">
    <property type="entry name" value="MONOCARBOXYLATE TRANSPORTER"/>
    <property type="match status" value="1"/>
</dbReference>
<keyword evidence="2" id="KW-1133">Transmembrane helix</keyword>
<feature type="transmembrane region" description="Helical" evidence="2">
    <location>
        <begin position="54"/>
        <end position="80"/>
    </location>
</feature>
<feature type="transmembrane region" description="Helical" evidence="2">
    <location>
        <begin position="411"/>
        <end position="429"/>
    </location>
</feature>
<protein>
    <recommendedName>
        <fullName evidence="5">Monocarboxylate transporter 10</fullName>
    </recommendedName>
</protein>
<feature type="transmembrane region" description="Helical" evidence="2">
    <location>
        <begin position="100"/>
        <end position="120"/>
    </location>
</feature>
<dbReference type="EMBL" id="JAWDGP010006506">
    <property type="protein sequence ID" value="KAK3739674.1"/>
    <property type="molecule type" value="Genomic_DNA"/>
</dbReference>
<feature type="compositionally biased region" description="Low complexity" evidence="1">
    <location>
        <begin position="533"/>
        <end position="543"/>
    </location>
</feature>
<proteinExistence type="predicted"/>
<keyword evidence="4" id="KW-1185">Reference proteome</keyword>